<dbReference type="PROSITE" id="PS51194">
    <property type="entry name" value="HELICASE_CTER"/>
    <property type="match status" value="1"/>
</dbReference>
<dbReference type="OrthoDB" id="5857104at2759"/>
<dbReference type="EMBL" id="JAFHKP010000025">
    <property type="protein sequence ID" value="KAG5477611.1"/>
    <property type="molecule type" value="Genomic_DNA"/>
</dbReference>
<dbReference type="Gene3D" id="3.30.40.10">
    <property type="entry name" value="Zinc/RING finger domain, C3HC4 (zinc finger)"/>
    <property type="match status" value="1"/>
</dbReference>
<dbReference type="InterPro" id="IPR001965">
    <property type="entry name" value="Znf_PHD"/>
</dbReference>
<dbReference type="InterPro" id="IPR027417">
    <property type="entry name" value="P-loop_NTPase"/>
</dbReference>
<dbReference type="RefSeq" id="XP_067692551.1">
    <property type="nucleotide sequence ID" value="XM_067837009.1"/>
</dbReference>
<dbReference type="Pfam" id="PF00271">
    <property type="entry name" value="Helicase_C"/>
    <property type="match status" value="1"/>
</dbReference>
<feature type="compositionally biased region" description="Low complexity" evidence="5">
    <location>
        <begin position="794"/>
        <end position="817"/>
    </location>
</feature>
<keyword evidence="1" id="KW-0479">Metal-binding</keyword>
<evidence type="ECO:0000256" key="1">
    <source>
        <dbReference type="ARBA" id="ARBA00022723"/>
    </source>
</evidence>
<evidence type="ECO:0000259" key="6">
    <source>
        <dbReference type="PROSITE" id="PS51192"/>
    </source>
</evidence>
<evidence type="ECO:0000256" key="2">
    <source>
        <dbReference type="ARBA" id="ARBA00022771"/>
    </source>
</evidence>
<dbReference type="SMART" id="SM00249">
    <property type="entry name" value="PHD"/>
    <property type="match status" value="2"/>
</dbReference>
<keyword evidence="2" id="KW-0863">Zinc-finger</keyword>
<dbReference type="SMART" id="SM00487">
    <property type="entry name" value="DEXDc"/>
    <property type="match status" value="1"/>
</dbReference>
<dbReference type="Pfam" id="PF00176">
    <property type="entry name" value="SNF2-rel_dom"/>
    <property type="match status" value="1"/>
</dbReference>
<evidence type="ECO:0000313" key="9">
    <source>
        <dbReference type="Proteomes" id="UP000674179"/>
    </source>
</evidence>
<feature type="compositionally biased region" description="Basic and acidic residues" evidence="5">
    <location>
        <begin position="13"/>
        <end position="26"/>
    </location>
</feature>
<dbReference type="Proteomes" id="UP000674179">
    <property type="component" value="Chromosome 25"/>
</dbReference>
<dbReference type="SUPFAM" id="SSF52540">
    <property type="entry name" value="P-loop containing nucleoside triphosphate hydrolases"/>
    <property type="match status" value="2"/>
</dbReference>
<name>A0A836HGU0_LEIEN</name>
<sequence length="1029" mass="112405">MSLDNYFAKFLRKDNARGPKEHKLEETTLSAARACEPAKPATATSPKQSIEEGSHALLRDGGRSSGDAAEAQPQPPYGSPNAAGGQDDVLQLQWGATTTEGMAAAPAAESARRNIAPLKRPREAAVAMSSSSDLPETALEAPTAKRLLTRRAASEDDDDELALLLGSQKANEVREVDAILKDVARAQKTPSPSLWCGNNAAAETSSVCAVSSLDWQTSSSATRETIARCFQQQLEWKLHHSADLFAAFQPFFKDRALDRIAAGEGLRPVLCAAPASITSEAVGALPGCALRPYQVEGVQFLLDHFHLGMSAILGDDMGLGKTAQVSAFLHILKQLHNIDGPHLIVAPLSTLTSWTRELARWAPQLRVVKYHGERRTRAAISSCSHNRHAVFVTTPALLHLDKRFFRKRSWVTVVVDEAHVLKAHDTAITSASRKLTACYRVAVTGTPVHNNLQEVWSLMSFLYPWLMAGYDPGVRDTGRQAEECAKVLQYIMLRRTKADMELGIPPRVDEPLTKLEPTYVQMQLLSCLTAHALQESSSGHQLHGHLSHQRAVCNHPLALRLLAYKGRTHGSENSIETRMQAAGVPMDAAHLIDPSAKMRYLDMLLPRLKAQGHRCLIFSNFTTTLDMLEAMCHLRGHSYERLDGSSNRVERELSMLRYNHPRSSRFLFLVTTTAGGVGVTLTGADTVILFDAHFNPQLERQAADRAHRIGQTRTVHVYRLCLQGTIEEHIRDIAVRKASLGDFIVEGGRRQGARGRGLVADDRVDAACITADDIREMFQRFEEKHHARQPAGDSPASSPTLPPSSDRADDSSSSVSHAAEDAMVKDLLRVEQNGLPVSAAAANHRGGGGGLASPPVQTHHCFCCGATMHPMEPLLHCTVCPKAYHAACIGERPPNPGEAVKRFWSCPRHACFSCGKQQAADGAIFMCDACPRSFCFDCLDPRYLEMDASGARLLHIRDTYAGMEEEEMGPKRSCYYVTCLRCCGLLSSSSGSSDEDTDEIDEEDDDVGGCDGFDVVDDHSDAGVEDDDN</sequence>
<keyword evidence="4" id="KW-0862">Zinc</keyword>
<gene>
    <name evidence="8" type="ORF">CUR178_05317</name>
</gene>
<dbReference type="GO" id="GO:0005524">
    <property type="term" value="F:ATP binding"/>
    <property type="evidence" value="ECO:0007669"/>
    <property type="project" value="InterPro"/>
</dbReference>
<keyword evidence="9" id="KW-1185">Reference proteome</keyword>
<keyword evidence="3" id="KW-0378">Hydrolase</keyword>
<feature type="region of interest" description="Disordered" evidence="5">
    <location>
        <begin position="783"/>
        <end position="818"/>
    </location>
</feature>
<dbReference type="SMART" id="SM00490">
    <property type="entry name" value="HELICc"/>
    <property type="match status" value="1"/>
</dbReference>
<evidence type="ECO:0000256" key="5">
    <source>
        <dbReference type="SAM" id="MobiDB-lite"/>
    </source>
</evidence>
<feature type="region of interest" description="Disordered" evidence="5">
    <location>
        <begin position="988"/>
        <end position="1029"/>
    </location>
</feature>
<dbReference type="Gene3D" id="3.40.50.300">
    <property type="entry name" value="P-loop containing nucleotide triphosphate hydrolases"/>
    <property type="match status" value="1"/>
</dbReference>
<dbReference type="GO" id="GO:0008270">
    <property type="term" value="F:zinc ion binding"/>
    <property type="evidence" value="ECO:0007669"/>
    <property type="project" value="UniProtKB-KW"/>
</dbReference>
<feature type="region of interest" description="Disordered" evidence="5">
    <location>
        <begin position="122"/>
        <end position="141"/>
    </location>
</feature>
<dbReference type="KEGG" id="lenr:94172519"/>
<dbReference type="InterPro" id="IPR049730">
    <property type="entry name" value="SNF2/RAD54-like_C"/>
</dbReference>
<dbReference type="PANTHER" id="PTHR10799">
    <property type="entry name" value="SNF2/RAD54 HELICASE FAMILY"/>
    <property type="match status" value="1"/>
</dbReference>
<dbReference type="InterPro" id="IPR000330">
    <property type="entry name" value="SNF2_N"/>
</dbReference>
<evidence type="ECO:0000313" key="8">
    <source>
        <dbReference type="EMBL" id="KAG5477611.1"/>
    </source>
</evidence>
<reference evidence="8 9" key="1">
    <citation type="submission" date="2021-02" db="EMBL/GenBank/DDBJ databases">
        <title>Leishmania (Mundinia) enrietti genome sequencing and assembly.</title>
        <authorList>
            <person name="Almutairi H."/>
            <person name="Gatherer D."/>
        </authorList>
    </citation>
    <scope>NUCLEOTIDE SEQUENCE [LARGE SCALE GENOMIC DNA]</scope>
    <source>
        <strain evidence="8">CUR178</strain>
    </source>
</reference>
<dbReference type="PROSITE" id="PS51192">
    <property type="entry name" value="HELICASE_ATP_BIND_1"/>
    <property type="match status" value="1"/>
</dbReference>
<evidence type="ECO:0000256" key="3">
    <source>
        <dbReference type="ARBA" id="ARBA00022801"/>
    </source>
</evidence>
<dbReference type="GO" id="GO:0016787">
    <property type="term" value="F:hydrolase activity"/>
    <property type="evidence" value="ECO:0007669"/>
    <property type="project" value="UniProtKB-KW"/>
</dbReference>
<evidence type="ECO:0008006" key="10">
    <source>
        <dbReference type="Google" id="ProtNLM"/>
    </source>
</evidence>
<dbReference type="SUPFAM" id="SSF57903">
    <property type="entry name" value="FYVE/PHD zinc finger"/>
    <property type="match status" value="2"/>
</dbReference>
<feature type="compositionally biased region" description="Acidic residues" evidence="5">
    <location>
        <begin position="993"/>
        <end position="1008"/>
    </location>
</feature>
<evidence type="ECO:0000256" key="4">
    <source>
        <dbReference type="ARBA" id="ARBA00022833"/>
    </source>
</evidence>
<dbReference type="AlphaFoldDB" id="A0A836HGU0"/>
<dbReference type="CDD" id="cd17919">
    <property type="entry name" value="DEXHc_Snf"/>
    <property type="match status" value="1"/>
</dbReference>
<dbReference type="InterPro" id="IPR001650">
    <property type="entry name" value="Helicase_C-like"/>
</dbReference>
<proteinExistence type="predicted"/>
<feature type="domain" description="Helicase ATP-binding" evidence="6">
    <location>
        <begin position="302"/>
        <end position="465"/>
    </location>
</feature>
<protein>
    <recommendedName>
        <fullName evidence="10">Helicase-like protein</fullName>
    </recommendedName>
</protein>
<dbReference type="InterPro" id="IPR014001">
    <property type="entry name" value="Helicase_ATP-bd"/>
</dbReference>
<dbReference type="CDD" id="cd18793">
    <property type="entry name" value="SF2_C_SNF"/>
    <property type="match status" value="1"/>
</dbReference>
<feature type="compositionally biased region" description="Basic and acidic residues" evidence="5">
    <location>
        <begin position="49"/>
        <end position="62"/>
    </location>
</feature>
<dbReference type="Gene3D" id="3.40.50.10810">
    <property type="entry name" value="Tandem AAA-ATPase domain"/>
    <property type="match status" value="1"/>
</dbReference>
<comment type="caution">
    <text evidence="8">The sequence shown here is derived from an EMBL/GenBank/DDBJ whole genome shotgun (WGS) entry which is preliminary data.</text>
</comment>
<feature type="domain" description="Helicase C-terminal" evidence="7">
    <location>
        <begin position="600"/>
        <end position="752"/>
    </location>
</feature>
<dbReference type="InterPro" id="IPR013083">
    <property type="entry name" value="Znf_RING/FYVE/PHD"/>
</dbReference>
<dbReference type="GeneID" id="94172519"/>
<evidence type="ECO:0000259" key="7">
    <source>
        <dbReference type="PROSITE" id="PS51194"/>
    </source>
</evidence>
<feature type="region of interest" description="Disordered" evidence="5">
    <location>
        <begin position="13"/>
        <end position="86"/>
    </location>
</feature>
<accession>A0A836HGU0</accession>
<dbReference type="InterPro" id="IPR011011">
    <property type="entry name" value="Znf_FYVE_PHD"/>
</dbReference>
<dbReference type="InterPro" id="IPR038718">
    <property type="entry name" value="SNF2-like_sf"/>
</dbReference>
<organism evidence="8 9">
    <name type="scientific">Leishmania enriettii</name>
    <dbReference type="NCBI Taxonomy" id="5663"/>
    <lineage>
        <taxon>Eukaryota</taxon>
        <taxon>Discoba</taxon>
        <taxon>Euglenozoa</taxon>
        <taxon>Kinetoplastea</taxon>
        <taxon>Metakinetoplastina</taxon>
        <taxon>Trypanosomatida</taxon>
        <taxon>Trypanosomatidae</taxon>
        <taxon>Leishmaniinae</taxon>
        <taxon>Leishmania</taxon>
    </lineage>
</organism>